<dbReference type="EMBL" id="MZ305459">
    <property type="protein sequence ID" value="QXQ00025.1"/>
    <property type="molecule type" value="Genomic_DNA"/>
</dbReference>
<feature type="transmembrane region" description="Helical" evidence="12">
    <location>
        <begin position="191"/>
        <end position="214"/>
    </location>
</feature>
<keyword evidence="13" id="KW-0496">Mitochondrion</keyword>
<dbReference type="PANTHER" id="PTHR11410:SF0">
    <property type="entry name" value="ATP SYNTHASE SUBUNIT A"/>
    <property type="match status" value="1"/>
</dbReference>
<evidence type="ECO:0000256" key="12">
    <source>
        <dbReference type="SAM" id="Phobius"/>
    </source>
</evidence>
<dbReference type="SUPFAM" id="SSF81336">
    <property type="entry name" value="F1F0 ATP synthase subunit A"/>
    <property type="match status" value="1"/>
</dbReference>
<dbReference type="PRINTS" id="PR00123">
    <property type="entry name" value="ATPASEA"/>
</dbReference>
<evidence type="ECO:0000256" key="1">
    <source>
        <dbReference type="ARBA" id="ARBA00004141"/>
    </source>
</evidence>
<geneLocation type="mitochondrion" evidence="13"/>
<keyword evidence="6" id="KW-0375">Hydrogen ion transport</keyword>
<proteinExistence type="inferred from homology"/>
<comment type="subcellular location">
    <subcellularLocation>
        <location evidence="1">Membrane</location>
        <topology evidence="1">Multi-pass membrane protein</topology>
    </subcellularLocation>
    <subcellularLocation>
        <location evidence="11">Mitochondrion inner membrane</location>
        <topology evidence="11">Multi-pass membrane protein</topology>
    </subcellularLocation>
</comment>
<dbReference type="GO" id="GO:0045259">
    <property type="term" value="C:proton-transporting ATP synthase complex"/>
    <property type="evidence" value="ECO:0007669"/>
    <property type="project" value="UniProtKB-KW"/>
</dbReference>
<gene>
    <name evidence="13" type="primary">atp6</name>
</gene>
<dbReference type="PROSITE" id="PS00449">
    <property type="entry name" value="ATPASE_A"/>
    <property type="match status" value="1"/>
</dbReference>
<feature type="transmembrane region" description="Helical" evidence="12">
    <location>
        <begin position="102"/>
        <end position="123"/>
    </location>
</feature>
<reference evidence="13" key="1">
    <citation type="submission" date="2021-05" db="EMBL/GenBank/DDBJ databases">
        <title>the complete mitochondrial genome sequence of Phyrella fragilis.</title>
        <authorList>
            <person name="Zhong S."/>
        </authorList>
    </citation>
    <scope>NUCLEOTIDE SEQUENCE</scope>
</reference>
<keyword evidence="8" id="KW-0406">Ion transport</keyword>
<dbReference type="PANTHER" id="PTHR11410">
    <property type="entry name" value="ATP SYNTHASE SUBUNIT A"/>
    <property type="match status" value="1"/>
</dbReference>
<keyword evidence="3" id="KW-0813">Transport</keyword>
<evidence type="ECO:0000256" key="10">
    <source>
        <dbReference type="ARBA" id="ARBA00023310"/>
    </source>
</evidence>
<feature type="transmembrane region" description="Helical" evidence="12">
    <location>
        <begin position="135"/>
        <end position="156"/>
    </location>
</feature>
<evidence type="ECO:0000256" key="6">
    <source>
        <dbReference type="ARBA" id="ARBA00022781"/>
    </source>
</evidence>
<evidence type="ECO:0000256" key="2">
    <source>
        <dbReference type="ARBA" id="ARBA00006810"/>
    </source>
</evidence>
<feature type="transmembrane region" description="Helical" evidence="12">
    <location>
        <begin position="13"/>
        <end position="35"/>
    </location>
</feature>
<feature type="transmembrane region" description="Helical" evidence="12">
    <location>
        <begin position="67"/>
        <end position="90"/>
    </location>
</feature>
<evidence type="ECO:0000256" key="8">
    <source>
        <dbReference type="ARBA" id="ARBA00023065"/>
    </source>
</evidence>
<dbReference type="GO" id="GO:0046933">
    <property type="term" value="F:proton-transporting ATP synthase activity, rotational mechanism"/>
    <property type="evidence" value="ECO:0007669"/>
    <property type="project" value="TreeGrafter"/>
</dbReference>
<dbReference type="GO" id="GO:0005743">
    <property type="term" value="C:mitochondrial inner membrane"/>
    <property type="evidence" value="ECO:0007669"/>
    <property type="project" value="UniProtKB-SubCell"/>
</dbReference>
<keyword evidence="4" id="KW-0138">CF(0)</keyword>
<evidence type="ECO:0000256" key="5">
    <source>
        <dbReference type="ARBA" id="ARBA00022692"/>
    </source>
</evidence>
<comment type="similarity">
    <text evidence="2">Belongs to the ATPase A chain family.</text>
</comment>
<evidence type="ECO:0000313" key="13">
    <source>
        <dbReference type="EMBL" id="QXQ00025.1"/>
    </source>
</evidence>
<dbReference type="InterPro" id="IPR023011">
    <property type="entry name" value="ATP_synth_F0_asu_AS"/>
</dbReference>
<evidence type="ECO:0000256" key="3">
    <source>
        <dbReference type="ARBA" id="ARBA00022448"/>
    </source>
</evidence>
<evidence type="ECO:0000256" key="7">
    <source>
        <dbReference type="ARBA" id="ARBA00022989"/>
    </source>
</evidence>
<evidence type="ECO:0000256" key="11">
    <source>
        <dbReference type="RuleBase" id="RU004450"/>
    </source>
</evidence>
<evidence type="ECO:0000256" key="9">
    <source>
        <dbReference type="ARBA" id="ARBA00023136"/>
    </source>
</evidence>
<name>A0A8F6HCC2_9ECHN</name>
<dbReference type="Gene3D" id="1.20.120.220">
    <property type="entry name" value="ATP synthase, F0 complex, subunit A"/>
    <property type="match status" value="1"/>
</dbReference>
<keyword evidence="7 12" id="KW-1133">Transmembrane helix</keyword>
<dbReference type="CDD" id="cd00310">
    <property type="entry name" value="ATP-synt_Fo_a_6"/>
    <property type="match status" value="1"/>
</dbReference>
<keyword evidence="10" id="KW-0066">ATP synthesis</keyword>
<dbReference type="InterPro" id="IPR000568">
    <property type="entry name" value="ATP_synth_F0_asu"/>
</dbReference>
<dbReference type="AlphaFoldDB" id="A0A8F6HCC2"/>
<feature type="transmembrane region" description="Helical" evidence="12">
    <location>
        <begin position="162"/>
        <end position="184"/>
    </location>
</feature>
<keyword evidence="9 12" id="KW-0472">Membrane</keyword>
<evidence type="ECO:0000256" key="4">
    <source>
        <dbReference type="ARBA" id="ARBA00022547"/>
    </source>
</evidence>
<dbReference type="Pfam" id="PF00119">
    <property type="entry name" value="ATP-synt_A"/>
    <property type="match status" value="1"/>
</dbReference>
<accession>A0A8F6HCC2</accession>
<keyword evidence="5 12" id="KW-0812">Transmembrane</keyword>
<dbReference type="InterPro" id="IPR045083">
    <property type="entry name" value="ATP_synth_F0_asu_bact/mt"/>
</dbReference>
<dbReference type="NCBIfam" id="TIGR01131">
    <property type="entry name" value="ATP_synt_6_or_A"/>
    <property type="match status" value="1"/>
</dbReference>
<dbReference type="InterPro" id="IPR035908">
    <property type="entry name" value="F0_ATP_A_sf"/>
</dbReference>
<protein>
    <recommendedName>
        <fullName evidence="11">ATP synthase subunit a</fullName>
    </recommendedName>
</protein>
<sequence length="227" mass="25452">MINSLFGQFSPDVIGFLPLQIISSAIAVSWFLFIFPTNYFSGRITFIWNTIRLETVKILFQNIKSTALPWVSFLTTIFFIILSINLIGLLPYAFTITSHISFTYSIAIPLWLSVNVLGFFLAFNNRLSHLLPQGTPTYLIPLMIWIETLSLLAQPIALGLRLAANLTAGHLLIFLLSTATWVLSSNPTLSILTLIILSLLFILEIAVACIQAYVFTSLVNFYLDQNI</sequence>
<organism evidence="13">
    <name type="scientific">Phyrella fragilis</name>
    <dbReference type="NCBI Taxonomy" id="1238287"/>
    <lineage>
        <taxon>Eukaryota</taxon>
        <taxon>Metazoa</taxon>
        <taxon>Echinodermata</taxon>
        <taxon>Eleutherozoa</taxon>
        <taxon>Echinozoa</taxon>
        <taxon>Holothuroidea</taxon>
        <taxon>Dendrochirotacea</taxon>
        <taxon>Dendrochirotida</taxon>
        <taxon>Phyllophoridae</taxon>
        <taxon>Phyrella</taxon>
    </lineage>
</organism>